<evidence type="ECO:0000313" key="4">
    <source>
        <dbReference type="EMBL" id="SPN96752.1"/>
    </source>
</evidence>
<keyword evidence="1" id="KW-0862">Zinc</keyword>
<feature type="domain" description="SWIM-type" evidence="3">
    <location>
        <begin position="113"/>
        <end position="149"/>
    </location>
</feature>
<keyword evidence="5" id="KW-1185">Reference proteome</keyword>
<reference evidence="4" key="1">
    <citation type="submission" date="2018-03" db="EMBL/GenBank/DDBJ databases">
        <authorList>
            <person name="Guldener U."/>
        </authorList>
    </citation>
    <scope>NUCLEOTIDE SEQUENCE</scope>
</reference>
<evidence type="ECO:0000313" key="5">
    <source>
        <dbReference type="Proteomes" id="UP001187682"/>
    </source>
</evidence>
<comment type="caution">
    <text evidence="4">The sequence shown here is derived from an EMBL/GenBank/DDBJ whole genome shotgun (WGS) entry which is preliminary data.</text>
</comment>
<evidence type="ECO:0000259" key="3">
    <source>
        <dbReference type="PROSITE" id="PS50966"/>
    </source>
</evidence>
<evidence type="ECO:0000256" key="2">
    <source>
        <dbReference type="SAM" id="MobiDB-lite"/>
    </source>
</evidence>
<evidence type="ECO:0000256" key="1">
    <source>
        <dbReference type="PROSITE-ProRule" id="PRU00325"/>
    </source>
</evidence>
<feature type="region of interest" description="Disordered" evidence="2">
    <location>
        <begin position="455"/>
        <end position="490"/>
    </location>
</feature>
<keyword evidence="1" id="KW-0479">Metal-binding</keyword>
<feature type="compositionally biased region" description="Low complexity" evidence="2">
    <location>
        <begin position="25"/>
        <end position="38"/>
    </location>
</feature>
<accession>A0AAE8SR13</accession>
<feature type="region of interest" description="Disordered" evidence="2">
    <location>
        <begin position="312"/>
        <end position="335"/>
    </location>
</feature>
<feature type="compositionally biased region" description="Acidic residues" evidence="2">
    <location>
        <begin position="39"/>
        <end position="57"/>
    </location>
</feature>
<dbReference type="EMBL" id="ONZQ02000001">
    <property type="protein sequence ID" value="SPN96752.1"/>
    <property type="molecule type" value="Genomic_DNA"/>
</dbReference>
<keyword evidence="1" id="KW-0863">Zinc-finger</keyword>
<feature type="region of interest" description="Disordered" evidence="2">
    <location>
        <begin position="1"/>
        <end position="64"/>
    </location>
</feature>
<dbReference type="InterPro" id="IPR007527">
    <property type="entry name" value="Znf_SWIM"/>
</dbReference>
<proteinExistence type="predicted"/>
<organism evidence="4 5">
    <name type="scientific">Cephalotrichum gorgonifer</name>
    <dbReference type="NCBI Taxonomy" id="2041049"/>
    <lineage>
        <taxon>Eukaryota</taxon>
        <taxon>Fungi</taxon>
        <taxon>Dikarya</taxon>
        <taxon>Ascomycota</taxon>
        <taxon>Pezizomycotina</taxon>
        <taxon>Sordariomycetes</taxon>
        <taxon>Hypocreomycetidae</taxon>
        <taxon>Microascales</taxon>
        <taxon>Microascaceae</taxon>
        <taxon>Cephalotrichum</taxon>
    </lineage>
</organism>
<feature type="region of interest" description="Disordered" evidence="2">
    <location>
        <begin position="195"/>
        <end position="222"/>
    </location>
</feature>
<feature type="compositionally biased region" description="Acidic residues" evidence="2">
    <location>
        <begin position="203"/>
        <end position="217"/>
    </location>
</feature>
<dbReference type="AlphaFoldDB" id="A0AAE8SR13"/>
<gene>
    <name evidence="4" type="ORF">DNG_00272</name>
</gene>
<sequence>MPTTPVAELRQLSLSGSMSPPPRPRGSSSRGQPKGDVSSSDEESDSGSSSPEDDEEPTVIRSPSKLMYRIDGLEPNTRAAVRDAFREPPNMALHFCVQRDNLYAFQMTELVYHTIRITPAGSARPYPQCSCRNTSPPCRHVLWLMDRLVKQTGYNRDPNAPLNLTPHGYPEEIGHPFQDISNFHLDLLADSLHCELTPTPGSQDDESDDDDEEEGGDLSDSYRVQEARELLASVAASPPEKYRPDIFDKPRRGKKPLKRGDLECTVFRMLLDNNEFFNYFLSLARPADPVNDPFRKLDRRFSRLRADMARYSASLARPQSSPTTPSPRHPPGPPCDVPWAAHHILGITSLIRAQISDALPDSQRISAARSLVRILSAVADSNHDAHPGPTPRDRNLYVRLIADQDQDFVVGLLVELLDAAAHFQHNLHVVLDKVKVHGAPPSYVTKLEDLVGRLKSLPPVRTSPTGRGGGGAGSKRRGGGGQDRDTKRVK</sequence>
<protein>
    <recommendedName>
        <fullName evidence="3">SWIM-type domain-containing protein</fullName>
    </recommendedName>
</protein>
<dbReference type="Proteomes" id="UP001187682">
    <property type="component" value="Unassembled WGS sequence"/>
</dbReference>
<feature type="compositionally biased region" description="Pro residues" evidence="2">
    <location>
        <begin position="324"/>
        <end position="335"/>
    </location>
</feature>
<name>A0AAE8SR13_9PEZI</name>
<dbReference type="GO" id="GO:0008270">
    <property type="term" value="F:zinc ion binding"/>
    <property type="evidence" value="ECO:0007669"/>
    <property type="project" value="UniProtKB-KW"/>
</dbReference>
<dbReference type="PROSITE" id="PS50966">
    <property type="entry name" value="ZF_SWIM"/>
    <property type="match status" value="1"/>
</dbReference>